<dbReference type="InterPro" id="IPR009057">
    <property type="entry name" value="Homeodomain-like_sf"/>
</dbReference>
<evidence type="ECO:0008006" key="2">
    <source>
        <dbReference type="Google" id="ProtNLM"/>
    </source>
</evidence>
<accession>A0A1C6HRK3</accession>
<organism evidence="1">
    <name type="scientific">uncultured Anaerotruncus sp</name>
    <dbReference type="NCBI Taxonomy" id="905011"/>
    <lineage>
        <taxon>Bacteria</taxon>
        <taxon>Bacillati</taxon>
        <taxon>Bacillota</taxon>
        <taxon>Clostridia</taxon>
        <taxon>Eubacteriales</taxon>
        <taxon>Oscillospiraceae</taxon>
        <taxon>Anaerotruncus</taxon>
        <taxon>environmental samples</taxon>
    </lineage>
</organism>
<dbReference type="SUPFAM" id="SSF46689">
    <property type="entry name" value="Homeodomain-like"/>
    <property type="match status" value="1"/>
</dbReference>
<dbReference type="EMBL" id="FMHG01000001">
    <property type="protein sequence ID" value="SCJ60237.1"/>
    <property type="molecule type" value="Genomic_DNA"/>
</dbReference>
<dbReference type="AlphaFoldDB" id="A0A1C6HRK3"/>
<dbReference type="Gene3D" id="1.10.10.60">
    <property type="entry name" value="Homeodomain-like"/>
    <property type="match status" value="1"/>
</dbReference>
<protein>
    <recommendedName>
        <fullName evidence="2">Mor transcription activator domain-containing protein</fullName>
    </recommendedName>
</protein>
<sequence length="93" mass="10186">MRAYQNAKDVLPPPLLAALQQYIQGGYLYVPATGRRPWGSGTNTRALLAARDRQLAALYRQGTSVRALAAQYALSVRAVYRALERAGQPRGGR</sequence>
<reference evidence="1" key="1">
    <citation type="submission" date="2015-09" db="EMBL/GenBank/DDBJ databases">
        <authorList>
            <consortium name="Pathogen Informatics"/>
        </authorList>
    </citation>
    <scope>NUCLEOTIDE SEQUENCE</scope>
    <source>
        <strain evidence="1">2789STDY5834896</strain>
    </source>
</reference>
<name>A0A1C6HRK3_9FIRM</name>
<gene>
    <name evidence="1" type="ORF">SAMEA3545359_01003</name>
</gene>
<dbReference type="InterPro" id="IPR049739">
    <property type="entry name" value="YraL-like"/>
</dbReference>
<evidence type="ECO:0000313" key="1">
    <source>
        <dbReference type="EMBL" id="SCJ60237.1"/>
    </source>
</evidence>
<dbReference type="NCBIfam" id="NF040785">
    <property type="entry name" value="CD3324_fam"/>
    <property type="match status" value="1"/>
</dbReference>
<proteinExistence type="predicted"/>